<dbReference type="PATRIC" id="fig|1326980.6.peg.1123"/>
<comment type="caution">
    <text evidence="7">The sequence shown here is derived from an EMBL/GenBank/DDBJ whole genome shotgun (WGS) entry which is preliminary data.</text>
</comment>
<feature type="transmembrane region" description="Helical" evidence="6">
    <location>
        <begin position="361"/>
        <end position="380"/>
    </location>
</feature>
<keyword evidence="2" id="KW-1003">Cell membrane</keyword>
<feature type="transmembrane region" description="Helical" evidence="6">
    <location>
        <begin position="95"/>
        <end position="121"/>
    </location>
</feature>
<sequence length="470" mass="50117">MRLSKGSISLKETYGQAMAVTAPLGSVVSTTTAAILYAGHSVVFTTLLALLGSALWIFTLTGYTSKLASAGGYYTYGYSAWKSKKISFFEAITEAFAYSFLNAVNSITIYLLFSIALSLLGYSVPSWVGYLVVAVGVLYPTLISLTHVKKLLSYVVSISATLEAVLLVVLFGLSLTRGFHPDYFTPSNTPVQNLAEAFVLSLVSISGAGAATYLGEETKKPTKNVTAGMWMALAIGGIAMLLGTYALVALWNGSLTALAKNPQPLLYEMFYFGSIPMAIALILSINSLLSSNIGTTVGAARILFNLARENAAPKVFSRVNKAGEPIVATLFVGGITAAVTISSIMAVGIDQAFQEVSLISGLLWLTGRVVDGFGVPVFYYRIRQLSLATLVIPIVATSLNLWGIVSSLQAPDLLQSSYLATVLAIAILWYSILGRKGRPGSLVVDENNELIAIDEYIERIKKKVEVSPSS</sequence>
<keyword evidence="5 6" id="KW-0472">Membrane</keyword>
<dbReference type="InterPro" id="IPR050367">
    <property type="entry name" value="APC_superfamily"/>
</dbReference>
<name>W7KXM6_9CREN</name>
<evidence type="ECO:0000313" key="9">
    <source>
        <dbReference type="Proteomes" id="UP000054284"/>
    </source>
</evidence>
<feature type="transmembrane region" description="Helical" evidence="6">
    <location>
        <begin position="271"/>
        <end position="304"/>
    </location>
</feature>
<dbReference type="Pfam" id="PF13520">
    <property type="entry name" value="AA_permease_2"/>
    <property type="match status" value="1"/>
</dbReference>
<dbReference type="GO" id="GO:0005886">
    <property type="term" value="C:plasma membrane"/>
    <property type="evidence" value="ECO:0007669"/>
    <property type="project" value="UniProtKB-SubCell"/>
</dbReference>
<keyword evidence="3 6" id="KW-0812">Transmembrane</keyword>
<feature type="transmembrane region" description="Helical" evidence="6">
    <location>
        <begin position="227"/>
        <end position="251"/>
    </location>
</feature>
<feature type="transmembrane region" description="Helical" evidence="6">
    <location>
        <begin position="387"/>
        <end position="405"/>
    </location>
</feature>
<feature type="transmembrane region" description="Helical" evidence="6">
    <location>
        <begin position="417"/>
        <end position="433"/>
    </location>
</feature>
<evidence type="ECO:0000256" key="5">
    <source>
        <dbReference type="ARBA" id="ARBA00023136"/>
    </source>
</evidence>
<feature type="transmembrane region" description="Helical" evidence="6">
    <location>
        <begin position="325"/>
        <end position="349"/>
    </location>
</feature>
<evidence type="ECO:0000256" key="6">
    <source>
        <dbReference type="SAM" id="Phobius"/>
    </source>
</evidence>
<evidence type="ECO:0000256" key="3">
    <source>
        <dbReference type="ARBA" id="ARBA00022692"/>
    </source>
</evidence>
<dbReference type="EMBL" id="ASRH01000004">
    <property type="protein sequence ID" value="EWG07452.1"/>
    <property type="molecule type" value="Genomic_DNA"/>
</dbReference>
<dbReference type="AlphaFoldDB" id="W7KXM6"/>
<evidence type="ECO:0000256" key="2">
    <source>
        <dbReference type="ARBA" id="ARBA00022475"/>
    </source>
</evidence>
<evidence type="ECO:0000256" key="4">
    <source>
        <dbReference type="ARBA" id="ARBA00022989"/>
    </source>
</evidence>
<accession>W7KXM6</accession>
<dbReference type="InterPro" id="IPR002293">
    <property type="entry name" value="AA/rel_permease1"/>
</dbReference>
<dbReference type="PIRSF" id="PIRSF006060">
    <property type="entry name" value="AA_transporter"/>
    <property type="match status" value="1"/>
</dbReference>
<reference evidence="7 9" key="1">
    <citation type="journal article" date="2014" name="Genome Announc.">
        <title>Draft Genome Sequence of the Sulfolobales Archaeon AZ1, Obtained through Metagenomic Analysis of a Mexican Hot Spring.</title>
        <authorList>
            <person name="Servin-Garciduenas L.E."/>
            <person name="Martinez-Romero E."/>
        </authorList>
    </citation>
    <scope>NUCLEOTIDE SEQUENCE [LARGE SCALE GENOMIC DNA]</scope>
    <source>
        <strain evidence="7">AZ1-illumnia</strain>
    </source>
</reference>
<keyword evidence="9" id="KW-1185">Reference proteome</keyword>
<dbReference type="Gene3D" id="1.20.1740.10">
    <property type="entry name" value="Amino acid/polyamine transporter I"/>
    <property type="match status" value="1"/>
</dbReference>
<gene>
    <name evidence="7" type="ORF">ASUL_05651</name>
    <name evidence="8" type="ORF">TQ35_001105</name>
</gene>
<keyword evidence="4 6" id="KW-1133">Transmembrane helix</keyword>
<dbReference type="EMBL" id="JZWS02000001">
    <property type="protein sequence ID" value="MCL7343173.1"/>
    <property type="molecule type" value="Genomic_DNA"/>
</dbReference>
<dbReference type="Proteomes" id="UP000054284">
    <property type="component" value="Unassembled WGS sequence"/>
</dbReference>
<feature type="transmembrane region" description="Helical" evidence="6">
    <location>
        <begin position="194"/>
        <end position="215"/>
    </location>
</feature>
<proteinExistence type="predicted"/>
<organism evidence="7 9">
    <name type="scientific">Candidatus Aramenus sulfurataquae</name>
    <dbReference type="NCBI Taxonomy" id="1326980"/>
    <lineage>
        <taxon>Archaea</taxon>
        <taxon>Thermoproteota</taxon>
        <taxon>Thermoprotei</taxon>
        <taxon>Sulfolobales</taxon>
        <taxon>Sulfolobaceae</taxon>
        <taxon>Candidatus Aramenus</taxon>
    </lineage>
</organism>
<evidence type="ECO:0000313" key="8">
    <source>
        <dbReference type="EMBL" id="MCL7343173.1"/>
    </source>
</evidence>
<feature type="transmembrane region" description="Helical" evidence="6">
    <location>
        <begin position="127"/>
        <end position="145"/>
    </location>
</feature>
<dbReference type="PANTHER" id="PTHR42770">
    <property type="entry name" value="AMINO ACID TRANSPORTER-RELATED"/>
    <property type="match status" value="1"/>
</dbReference>
<feature type="transmembrane region" description="Helical" evidence="6">
    <location>
        <begin position="152"/>
        <end position="174"/>
    </location>
</feature>
<evidence type="ECO:0000313" key="7">
    <source>
        <dbReference type="EMBL" id="EWG07452.1"/>
    </source>
</evidence>
<dbReference type="GO" id="GO:0022857">
    <property type="term" value="F:transmembrane transporter activity"/>
    <property type="evidence" value="ECO:0007669"/>
    <property type="project" value="InterPro"/>
</dbReference>
<dbReference type="PANTHER" id="PTHR42770:SF11">
    <property type="entry name" value="INNER MEMBRANE TRANSPORT PROTEIN YBAT"/>
    <property type="match status" value="1"/>
</dbReference>
<evidence type="ECO:0000256" key="1">
    <source>
        <dbReference type="ARBA" id="ARBA00004651"/>
    </source>
</evidence>
<comment type="subcellular location">
    <subcellularLocation>
        <location evidence="1">Cell membrane</location>
        <topology evidence="1">Multi-pass membrane protein</topology>
    </subcellularLocation>
</comment>
<protein>
    <submittedName>
        <fullName evidence="8">APC family permease</fullName>
    </submittedName>
    <submittedName>
        <fullName evidence="7">Amino acid permease-associated protein</fullName>
    </submittedName>
</protein>
<reference evidence="8" key="2">
    <citation type="submission" date="2022-05" db="EMBL/GenBank/DDBJ databases">
        <title>Metagenome Sequencing of an Archaeal-Dominated Microbial Community from a Hot Spring at the Los Azufres Geothermal Field, Mexico.</title>
        <authorList>
            <person name="Marin-Paredes R."/>
            <person name="Martinez-Romero E."/>
            <person name="Servin-Garciduenas L.E."/>
        </authorList>
    </citation>
    <scope>NUCLEOTIDE SEQUENCE</scope>
    <source>
        <strain evidence="8">AZ1-454</strain>
    </source>
</reference>